<dbReference type="GO" id="GO:0006302">
    <property type="term" value="P:double-strand break repair"/>
    <property type="evidence" value="ECO:0007669"/>
    <property type="project" value="TreeGrafter"/>
</dbReference>
<dbReference type="GO" id="GO:0000731">
    <property type="term" value="P:DNA synthesis involved in DNA repair"/>
    <property type="evidence" value="ECO:0007669"/>
    <property type="project" value="TreeGrafter"/>
</dbReference>
<proteinExistence type="predicted"/>
<sequence>MKLLYVYIGNFKNRIKDQEFLLDNQFNIAYNSTLNCVDMEVNEKFIVDFFSIQNPPTNRIKGLTGIIGKNGSGKSTLLDFFRYTNADIYKIREEKYFEIFMDEYGDVFYFQNNMPDIDFKDKKVKELSRKSRFNLSKVLFLSTVLDRKKYEPLQRETNNSTNYLLKNINEYDSEKIKNNLLFLNRTDMLKRKIDIKIEYLSNVLEELSLPEILSFSIINIDSDFKYAENLKFSMFKSYIDKRLLLGFNTAEGPLLLEYSKAIEKKEKNIFEYVEKTHKNIRPVSMDNRESHLRVIKRINKFSKKVEKGIQRGQIIQINDSTFELNDIQSIKTFIKNLDNATKQQFTGLSMNWRELSTGEEMILDIFSRLLDGISYYEKQPELQVIILDEIENALHPQWQKKIIALLINFLEVYFDRHKFQVILTSHSPFLVSDIPSHSLILIHRDKIKGIVNKSELEDLHLTFGANIHELYTNSFFLEGGVIGDFAKQKINKLAKKLMYFVPKDIKDLDQIRYEIDLIAEPVLRNKLIQIYDEKIKLFKPVNEDVLNIKQEIGILKEQIKLASEKLLKLEGEVE</sequence>
<dbReference type="InterPro" id="IPR027417">
    <property type="entry name" value="P-loop_NTPase"/>
</dbReference>
<dbReference type="AlphaFoldDB" id="A0A0K9F2G7"/>
<dbReference type="PANTHER" id="PTHR32182:SF22">
    <property type="entry name" value="ATP-DEPENDENT ENDONUCLEASE, OLD FAMILY-RELATED"/>
    <property type="match status" value="1"/>
</dbReference>
<name>A0A0K9F2G7_9BACI</name>
<accession>A0A0K9F2G7</accession>
<dbReference type="SUPFAM" id="SSF52540">
    <property type="entry name" value="P-loop containing nucleoside triphosphate hydrolases"/>
    <property type="match status" value="1"/>
</dbReference>
<organism evidence="2 3">
    <name type="scientific">Lysinibacillus xylanilyticus</name>
    <dbReference type="NCBI Taxonomy" id="582475"/>
    <lineage>
        <taxon>Bacteria</taxon>
        <taxon>Bacillati</taxon>
        <taxon>Bacillota</taxon>
        <taxon>Bacilli</taxon>
        <taxon>Bacillales</taxon>
        <taxon>Bacillaceae</taxon>
        <taxon>Lysinibacillus</taxon>
    </lineage>
</organism>
<dbReference type="Pfam" id="PF13304">
    <property type="entry name" value="AAA_21"/>
    <property type="match status" value="1"/>
</dbReference>
<evidence type="ECO:0000313" key="3">
    <source>
        <dbReference type="Proteomes" id="UP000037326"/>
    </source>
</evidence>
<dbReference type="EMBL" id="LFXJ01000013">
    <property type="protein sequence ID" value="KMY28268.1"/>
    <property type="molecule type" value="Genomic_DNA"/>
</dbReference>
<evidence type="ECO:0000259" key="1">
    <source>
        <dbReference type="SMART" id="SM00382"/>
    </source>
</evidence>
<dbReference type="GO" id="GO:0016887">
    <property type="term" value="F:ATP hydrolysis activity"/>
    <property type="evidence" value="ECO:0007669"/>
    <property type="project" value="InterPro"/>
</dbReference>
<dbReference type="GeneID" id="96601234"/>
<dbReference type="InterPro" id="IPR003593">
    <property type="entry name" value="AAA+_ATPase"/>
</dbReference>
<feature type="domain" description="AAA+ ATPase" evidence="1">
    <location>
        <begin position="60"/>
        <end position="454"/>
    </location>
</feature>
<gene>
    <name evidence="2" type="ORF">ACZ11_23835</name>
</gene>
<dbReference type="InterPro" id="IPR003959">
    <property type="entry name" value="ATPase_AAA_core"/>
</dbReference>
<dbReference type="SMART" id="SM00382">
    <property type="entry name" value="AAA"/>
    <property type="match status" value="1"/>
</dbReference>
<protein>
    <recommendedName>
        <fullName evidence="1">AAA+ ATPase domain-containing protein</fullName>
    </recommendedName>
</protein>
<dbReference type="PANTHER" id="PTHR32182">
    <property type="entry name" value="DNA REPLICATION AND REPAIR PROTEIN RECF"/>
    <property type="match status" value="1"/>
</dbReference>
<evidence type="ECO:0000313" key="2">
    <source>
        <dbReference type="EMBL" id="KMY28268.1"/>
    </source>
</evidence>
<comment type="caution">
    <text evidence="2">The sequence shown here is derived from an EMBL/GenBank/DDBJ whole genome shotgun (WGS) entry which is preliminary data.</text>
</comment>
<dbReference type="Proteomes" id="UP000037326">
    <property type="component" value="Unassembled WGS sequence"/>
</dbReference>
<dbReference type="GO" id="GO:0005524">
    <property type="term" value="F:ATP binding"/>
    <property type="evidence" value="ECO:0007669"/>
    <property type="project" value="InterPro"/>
</dbReference>
<reference evidence="3" key="1">
    <citation type="submission" date="2015-07" db="EMBL/GenBank/DDBJ databases">
        <authorList>
            <consortium name="Consortium for Microbial Forensics and Genomics (microFORGE)"/>
            <person name="Knight B.M."/>
            <person name="Roberts D.P."/>
            <person name="Lin D."/>
            <person name="Hari K."/>
            <person name="Fletcher J."/>
            <person name="Melcher U."/>
            <person name="Blagden T."/>
            <person name="Winegar R.A."/>
        </authorList>
    </citation>
    <scope>NUCLEOTIDE SEQUENCE [LARGE SCALE GENOMIC DNA]</scope>
    <source>
        <strain evidence="3">DSM 23493</strain>
    </source>
</reference>
<dbReference type="OrthoDB" id="9801813at2"/>
<dbReference type="Gene3D" id="3.40.50.300">
    <property type="entry name" value="P-loop containing nucleotide triphosphate hydrolases"/>
    <property type="match status" value="1"/>
</dbReference>
<dbReference type="PATRIC" id="fig|582475.4.peg.4728"/>
<dbReference type="RefSeq" id="WP_049669026.1">
    <property type="nucleotide sequence ID" value="NZ_LFXJ01000013.1"/>
</dbReference>